<evidence type="ECO:0000256" key="1">
    <source>
        <dbReference type="ARBA" id="ARBA00022737"/>
    </source>
</evidence>
<organism evidence="5 6">
    <name type="scientific">Zymoseptoria tritici ST99CH_1A5</name>
    <dbReference type="NCBI Taxonomy" id="1276529"/>
    <lineage>
        <taxon>Eukaryota</taxon>
        <taxon>Fungi</taxon>
        <taxon>Dikarya</taxon>
        <taxon>Ascomycota</taxon>
        <taxon>Pezizomycotina</taxon>
        <taxon>Dothideomycetes</taxon>
        <taxon>Dothideomycetidae</taxon>
        <taxon>Mycosphaerellales</taxon>
        <taxon>Mycosphaerellaceae</taxon>
        <taxon>Zymoseptoria</taxon>
    </lineage>
</organism>
<protein>
    <submittedName>
        <fullName evidence="5">Uncharacterized protein</fullName>
    </submittedName>
</protein>
<keyword evidence="2 3" id="KW-0040">ANK repeat</keyword>
<dbReference type="SUPFAM" id="SSF48403">
    <property type="entry name" value="Ankyrin repeat"/>
    <property type="match status" value="1"/>
</dbReference>
<dbReference type="SUPFAM" id="SSF48452">
    <property type="entry name" value="TPR-like"/>
    <property type="match status" value="1"/>
</dbReference>
<dbReference type="Gene3D" id="1.25.40.20">
    <property type="entry name" value="Ankyrin repeat-containing domain"/>
    <property type="match status" value="2"/>
</dbReference>
<dbReference type="InterPro" id="IPR036770">
    <property type="entry name" value="Ankyrin_rpt-contain_sf"/>
</dbReference>
<dbReference type="PROSITE" id="PS50088">
    <property type="entry name" value="ANK_REPEAT"/>
    <property type="match status" value="1"/>
</dbReference>
<dbReference type="Gene3D" id="1.25.40.10">
    <property type="entry name" value="Tetratricopeptide repeat domain"/>
    <property type="match status" value="1"/>
</dbReference>
<gene>
    <name evidence="5" type="ORF">ZT1A5_G1406</name>
</gene>
<name>A0A1Y6LBR0_ZYMTR</name>
<proteinExistence type="predicted"/>
<accession>A0A1Y6LBR0</accession>
<dbReference type="PANTHER" id="PTHR24189">
    <property type="entry name" value="MYOTROPHIN"/>
    <property type="match status" value="1"/>
</dbReference>
<dbReference type="AlphaFoldDB" id="A0A1Y6LBR0"/>
<dbReference type="Proteomes" id="UP000215453">
    <property type="component" value="Chromosome 1"/>
</dbReference>
<dbReference type="InterPro" id="IPR011990">
    <property type="entry name" value="TPR-like_helical_dom_sf"/>
</dbReference>
<dbReference type="InterPro" id="IPR002110">
    <property type="entry name" value="Ankyrin_rpt"/>
</dbReference>
<evidence type="ECO:0000256" key="2">
    <source>
        <dbReference type="ARBA" id="ARBA00023043"/>
    </source>
</evidence>
<evidence type="ECO:0000313" key="6">
    <source>
        <dbReference type="Proteomes" id="UP000215453"/>
    </source>
</evidence>
<evidence type="ECO:0000313" key="5">
    <source>
        <dbReference type="EMBL" id="SMY19971.1"/>
    </source>
</evidence>
<feature type="region of interest" description="Disordered" evidence="4">
    <location>
        <begin position="545"/>
        <end position="564"/>
    </location>
</feature>
<feature type="compositionally biased region" description="Polar residues" evidence="4">
    <location>
        <begin position="545"/>
        <end position="558"/>
    </location>
</feature>
<dbReference type="SMART" id="SM00248">
    <property type="entry name" value="ANK"/>
    <property type="match status" value="4"/>
</dbReference>
<sequence>MADPITALGTAAAAFQVGKMTMELCTYLWKLGRAASKVEETVANLAAESSALSQACDLIGQEIKAVLPAQGGESASQYDEHGFLWKSINLQLVETQSTVGDLQRIVGEDGQDNLDFFQKARRQMYLDRNKSELDTIHRRLHTHTQSLQMALQMVNIKVAYLVPKIVSDDLGVKVEDLKRGIQELQLEYRANGKKVITPSEVELIQCAKDIMRSGKTLCEESSAGDYMQGGETSARINTSVTEWASDVELIRRDTWRSGFSETDTRAPSVFSDAHMPFDKPASTITARTTAPDEDEEEQSRREIEDTDDMDDDFVLEIAQAALEQGQQAFEQKDWREAETLLKEALTDLKSLAPRRRSGFDIFELEYSLTVCAYHTREPPVAKEALMSLVGQTPASDEQKARIYDAAHLLAQLHLRENELEPARMTCESTLRARSKLLGKSHDSYLESLALLSQVYLLLGNAPRAKIFMNMIPDTRRSALRASLHILPSAAPTMGSGDASASSVADVRSLHSIEPMASEVGTLEVLPVPSVERSYTGTTMVSGQLVSGPSNLTSSQNMSPKEALEVPLSPRSRITEVYTEEGGTKSSPAVTMNAGHEPSEIQLTPAIADKASRKAILLALDRQAKGKLERAICESELQVALALAVKADDERRKSNPLALCYAACFGDKGIAEVLIQNGWDVNARDSMNGVAHFPLLLAMAARRPAMVQLLLENGAELALEPSKQDKVWISPAGAVLSDRWLAIRPAKDSSELTACISLALGAGWNVDRGLDEENQKSLLWQAVTCRPMESRIRCELVDFLLQKGASPLKRVQPYTMVAWAIEKDCPEVLPSLLKQHTEQQLLERCDWLSAEDALCRAVRLTATSPGRSLGCVTALLKAGANVHSKNEVEQKCLPEAMRNRSRLKKLVRTDSWRTVSPMGIAMASGHAGLKRTLEQYDTPRGFPARPGR</sequence>
<evidence type="ECO:0000256" key="3">
    <source>
        <dbReference type="PROSITE-ProRule" id="PRU00023"/>
    </source>
</evidence>
<feature type="region of interest" description="Disordered" evidence="4">
    <location>
        <begin position="284"/>
        <end position="304"/>
    </location>
</feature>
<evidence type="ECO:0000256" key="4">
    <source>
        <dbReference type="SAM" id="MobiDB-lite"/>
    </source>
</evidence>
<feature type="repeat" description="ANK" evidence="3">
    <location>
        <begin position="653"/>
        <end position="685"/>
    </location>
</feature>
<dbReference type="Pfam" id="PF00023">
    <property type="entry name" value="Ank"/>
    <property type="match status" value="1"/>
</dbReference>
<reference evidence="5 6" key="1">
    <citation type="submission" date="2016-10" db="EMBL/GenBank/DDBJ databases">
        <authorList>
            <person name="Varghese N."/>
        </authorList>
    </citation>
    <scope>NUCLEOTIDE SEQUENCE [LARGE SCALE GENOMIC DNA]</scope>
</reference>
<dbReference type="InterPro" id="IPR050745">
    <property type="entry name" value="Multifunctional_regulatory"/>
</dbReference>
<dbReference type="EMBL" id="LT882676">
    <property type="protein sequence ID" value="SMY19971.1"/>
    <property type="molecule type" value="Genomic_DNA"/>
</dbReference>
<keyword evidence="1" id="KW-0677">Repeat</keyword>